<dbReference type="InterPro" id="IPR009068">
    <property type="entry name" value="uS15_NS1_RNA-bd_sf"/>
</dbReference>
<dbReference type="STRING" id="1306947.J120_02895"/>
<dbReference type="AlphaFoldDB" id="A0A0D2JE24"/>
<evidence type="ECO:0000256" key="3">
    <source>
        <dbReference type="ARBA" id="ARBA00064542"/>
    </source>
</evidence>
<dbReference type="PANTHER" id="PTHR23321">
    <property type="entry name" value="RIBOSOMAL PROTEIN S15, BACTERIAL AND ORGANELLAR"/>
    <property type="match status" value="1"/>
</dbReference>
<dbReference type="Gene3D" id="6.10.250.3130">
    <property type="match status" value="1"/>
</dbReference>
<dbReference type="Gene3D" id="1.10.287.10">
    <property type="entry name" value="S15/NS1, RNA-binding"/>
    <property type="match status" value="1"/>
</dbReference>
<dbReference type="HAMAP" id="MF_01343_B">
    <property type="entry name" value="Ribosomal_uS15_B"/>
    <property type="match status" value="1"/>
</dbReference>
<gene>
    <name evidence="4" type="primary">rpsO</name>
    <name evidence="7" type="ORF">J120_02895</name>
</gene>
<dbReference type="SMART" id="SM01387">
    <property type="entry name" value="Ribosomal_S15"/>
    <property type="match status" value="1"/>
</dbReference>
<dbReference type="EMBL" id="ARQD01000002">
    <property type="protein sequence ID" value="KIX85241.1"/>
    <property type="molecule type" value="Genomic_DNA"/>
</dbReference>
<evidence type="ECO:0000256" key="2">
    <source>
        <dbReference type="ARBA" id="ARBA00023274"/>
    </source>
</evidence>
<comment type="caution">
    <text evidence="7">The sequence shown here is derived from an EMBL/GenBank/DDBJ whole genome shotgun (WGS) entry which is preliminary data.</text>
</comment>
<comment type="function">
    <text evidence="4 6">One of the primary rRNA binding proteins, it binds directly to 16S rRNA where it helps nucleate assembly of the platform of the 30S subunit by binding and bridging several RNA helices of the 16S rRNA.</text>
</comment>
<keyword evidence="4 6" id="KW-0699">rRNA-binding</keyword>
<keyword evidence="1 4" id="KW-0689">Ribosomal protein</keyword>
<keyword evidence="2 4" id="KW-0687">Ribonucleoprotein</keyword>
<sequence>MATKEAKLKTIEQFAQSSQDTGSAPVQVALCTERILHLTEHLKENPKDFSSKRGLLQLVSRRRKLLRYLQETDENHYKQVIERLGLRR</sequence>
<dbReference type="FunFam" id="1.10.287.10:FF:000002">
    <property type="entry name" value="30S ribosomal protein S15"/>
    <property type="match status" value="1"/>
</dbReference>
<comment type="subunit">
    <text evidence="3 4">Part of the 30S ribosomal subunit. Forms a bridge to the 50S subunit in the 70S ribosome, contacting the 23S rRNA.</text>
</comment>
<keyword evidence="8" id="KW-1185">Reference proteome</keyword>
<evidence type="ECO:0000256" key="6">
    <source>
        <dbReference type="RuleBase" id="RU004524"/>
    </source>
</evidence>
<dbReference type="eggNOG" id="COG0184">
    <property type="taxonomic scope" value="Bacteria"/>
</dbReference>
<dbReference type="GO" id="GO:0019843">
    <property type="term" value="F:rRNA binding"/>
    <property type="evidence" value="ECO:0007669"/>
    <property type="project" value="UniProtKB-UniRule"/>
</dbReference>
<dbReference type="PROSITE" id="PS00362">
    <property type="entry name" value="RIBOSOMAL_S15"/>
    <property type="match status" value="1"/>
</dbReference>
<organism evidence="7 8">
    <name type="scientific">candidate division TM6 bacterium JCVI TM6SC1</name>
    <dbReference type="NCBI Taxonomy" id="1306947"/>
    <lineage>
        <taxon>Bacteria</taxon>
        <taxon>Candidatus Babelota</taxon>
        <taxon>Vermiphilus</taxon>
    </lineage>
</organism>
<dbReference type="Proteomes" id="UP000032214">
    <property type="component" value="Unassembled WGS sequence"/>
</dbReference>
<keyword evidence="4 6" id="KW-0694">RNA-binding</keyword>
<dbReference type="PANTHER" id="PTHR23321:SF26">
    <property type="entry name" value="SMALL RIBOSOMAL SUBUNIT PROTEIN US15M"/>
    <property type="match status" value="1"/>
</dbReference>
<dbReference type="SUPFAM" id="SSF47060">
    <property type="entry name" value="S15/NS1 RNA-binding domain"/>
    <property type="match status" value="1"/>
</dbReference>
<comment type="similarity">
    <text evidence="4 5">Belongs to the universal ribosomal protein uS15 family.</text>
</comment>
<dbReference type="InterPro" id="IPR005290">
    <property type="entry name" value="Ribosomal_uS15_bac-type"/>
</dbReference>
<evidence type="ECO:0000256" key="1">
    <source>
        <dbReference type="ARBA" id="ARBA00022980"/>
    </source>
</evidence>
<name>A0A0D2JE24_9BACT</name>
<evidence type="ECO:0000256" key="5">
    <source>
        <dbReference type="RuleBase" id="RU003919"/>
    </source>
</evidence>
<evidence type="ECO:0000313" key="8">
    <source>
        <dbReference type="Proteomes" id="UP000032214"/>
    </source>
</evidence>
<dbReference type="NCBIfam" id="TIGR00952">
    <property type="entry name" value="S15_bact"/>
    <property type="match status" value="1"/>
</dbReference>
<proteinExistence type="inferred from homology"/>
<dbReference type="GO" id="GO:0022627">
    <property type="term" value="C:cytosolic small ribosomal subunit"/>
    <property type="evidence" value="ECO:0007669"/>
    <property type="project" value="TreeGrafter"/>
</dbReference>
<dbReference type="GO" id="GO:0003735">
    <property type="term" value="F:structural constituent of ribosome"/>
    <property type="evidence" value="ECO:0007669"/>
    <property type="project" value="InterPro"/>
</dbReference>
<dbReference type="Pfam" id="PF00312">
    <property type="entry name" value="Ribosomal_S15"/>
    <property type="match status" value="1"/>
</dbReference>
<dbReference type="InterPro" id="IPR000589">
    <property type="entry name" value="Ribosomal_uS15"/>
</dbReference>
<comment type="function">
    <text evidence="4">Forms an intersubunit bridge (bridge B4) with the 23S rRNA of the 50S subunit in the ribosome.</text>
</comment>
<protein>
    <recommendedName>
        <fullName evidence="4">Small ribosomal subunit protein uS15</fullName>
    </recommendedName>
</protein>
<accession>A0A0D2JE24</accession>
<reference evidence="7 8" key="1">
    <citation type="journal article" date="2013" name="Proc. Natl. Acad. Sci. U.S.A.">
        <title>Candidate phylum TM6 genome recovered from a hospital sink biofilm provides genomic insights into this uncultivated phylum.</title>
        <authorList>
            <person name="McLean J.S."/>
            <person name="Lombardo M.J."/>
            <person name="Badger J.H."/>
            <person name="Edlund A."/>
            <person name="Novotny M."/>
            <person name="Yee-Greenbaum J."/>
            <person name="Vyahhi N."/>
            <person name="Hall A.P."/>
            <person name="Yang Y."/>
            <person name="Dupont C.L."/>
            <person name="Ziegler M.G."/>
            <person name="Chitsaz H."/>
            <person name="Allen A.E."/>
            <person name="Yooseph S."/>
            <person name="Tesler G."/>
            <person name="Pevzner P.A."/>
            <person name="Friedman R.M."/>
            <person name="Nealson K.H."/>
            <person name="Venter J.C."/>
            <person name="Lasken R.S."/>
        </authorList>
    </citation>
    <scope>NUCLEOTIDE SEQUENCE [LARGE SCALE GENOMIC DNA]</scope>
    <source>
        <strain evidence="7 8">TM6SC1</strain>
    </source>
</reference>
<dbReference type="CDD" id="cd00353">
    <property type="entry name" value="Ribosomal_S15p_S13e"/>
    <property type="match status" value="1"/>
</dbReference>
<evidence type="ECO:0000256" key="4">
    <source>
        <dbReference type="HAMAP-Rule" id="MF_01343"/>
    </source>
</evidence>
<evidence type="ECO:0000313" key="7">
    <source>
        <dbReference type="EMBL" id="KIX85241.1"/>
    </source>
</evidence>
<dbReference type="GO" id="GO:0006412">
    <property type="term" value="P:translation"/>
    <property type="evidence" value="ECO:0007669"/>
    <property type="project" value="UniProtKB-UniRule"/>
</dbReference>